<sequence>QMMMFSATIPIKIKSIASTYMHNVTYVDMNTDETSIVEKIEHNYAVASSSYKFSTILAYLAKYKPKKAIVFTNTQRAASLLNHILRSQSINTAVLHGGMTQQKRRMAIDRFRESSEGMLIATNVAARGIDITDVGDIINFDAPEDPIVYIHRVGRTARMQNSGRAFTLFGYDQRDLIYDIEEFCKIKFKKVDLDIEKYKDIDFGREISKFRESYEYKSMGNNRNFNRDRDRGSRD</sequence>
<evidence type="ECO:0000256" key="1">
    <source>
        <dbReference type="ARBA" id="ARBA00022741"/>
    </source>
</evidence>
<feature type="domain" description="Helicase C-terminal" evidence="5">
    <location>
        <begin position="55"/>
        <end position="199"/>
    </location>
</feature>
<dbReference type="PROSITE" id="PS51194">
    <property type="entry name" value="HELICASE_CTER"/>
    <property type="match status" value="1"/>
</dbReference>
<reference evidence="6" key="1">
    <citation type="submission" date="2013-08" db="EMBL/GenBank/DDBJ databases">
        <authorList>
            <person name="Mendez C."/>
            <person name="Richter M."/>
            <person name="Ferrer M."/>
            <person name="Sanchez J."/>
        </authorList>
    </citation>
    <scope>NUCLEOTIDE SEQUENCE</scope>
</reference>
<dbReference type="InterPro" id="IPR050079">
    <property type="entry name" value="DEAD_box_RNA_helicase"/>
</dbReference>
<dbReference type="PANTHER" id="PTHR47959:SF1">
    <property type="entry name" value="ATP-DEPENDENT RNA HELICASE DBPA"/>
    <property type="match status" value="1"/>
</dbReference>
<dbReference type="GO" id="GO:0016787">
    <property type="term" value="F:hydrolase activity"/>
    <property type="evidence" value="ECO:0007669"/>
    <property type="project" value="UniProtKB-KW"/>
</dbReference>
<dbReference type="Gene3D" id="3.40.50.300">
    <property type="entry name" value="P-loop containing nucleotide triphosphate hydrolases"/>
    <property type="match status" value="1"/>
</dbReference>
<reference evidence="6" key="2">
    <citation type="journal article" date="2014" name="ISME J.">
        <title>Microbial stratification in low pH oxic and suboxic macroscopic growths along an acid mine drainage.</title>
        <authorList>
            <person name="Mendez-Garcia C."/>
            <person name="Mesa V."/>
            <person name="Sprenger R.R."/>
            <person name="Richter M."/>
            <person name="Diez M.S."/>
            <person name="Solano J."/>
            <person name="Bargiela R."/>
            <person name="Golyshina O.V."/>
            <person name="Manteca A."/>
            <person name="Ramos J.L."/>
            <person name="Gallego J.R."/>
            <person name="Llorente I."/>
            <person name="Martins Dos Santos V.A."/>
            <person name="Jensen O.N."/>
            <person name="Pelaez A.I."/>
            <person name="Sanchez J."/>
            <person name="Ferrer M."/>
        </authorList>
    </citation>
    <scope>NUCLEOTIDE SEQUENCE</scope>
</reference>
<gene>
    <name evidence="6" type="ORF">B2A_13794</name>
</gene>
<evidence type="ECO:0000256" key="2">
    <source>
        <dbReference type="ARBA" id="ARBA00022801"/>
    </source>
</evidence>
<proteinExistence type="predicted"/>
<dbReference type="CDD" id="cd18787">
    <property type="entry name" value="SF2_C_DEAD"/>
    <property type="match status" value="1"/>
</dbReference>
<organism evidence="6">
    <name type="scientific">mine drainage metagenome</name>
    <dbReference type="NCBI Taxonomy" id="410659"/>
    <lineage>
        <taxon>unclassified sequences</taxon>
        <taxon>metagenomes</taxon>
        <taxon>ecological metagenomes</taxon>
    </lineage>
</organism>
<keyword evidence="2" id="KW-0378">Hydrolase</keyword>
<evidence type="ECO:0000256" key="4">
    <source>
        <dbReference type="ARBA" id="ARBA00022840"/>
    </source>
</evidence>
<accession>T0YHA6</accession>
<dbReference type="GO" id="GO:0005829">
    <property type="term" value="C:cytosol"/>
    <property type="evidence" value="ECO:0007669"/>
    <property type="project" value="TreeGrafter"/>
</dbReference>
<dbReference type="EMBL" id="AUZZ01009998">
    <property type="protein sequence ID" value="EQD31207.1"/>
    <property type="molecule type" value="Genomic_DNA"/>
</dbReference>
<keyword evidence="4" id="KW-0067">ATP-binding</keyword>
<dbReference type="Pfam" id="PF00271">
    <property type="entry name" value="Helicase_C"/>
    <property type="match status" value="1"/>
</dbReference>
<dbReference type="GO" id="GO:0005524">
    <property type="term" value="F:ATP binding"/>
    <property type="evidence" value="ECO:0007669"/>
    <property type="project" value="UniProtKB-KW"/>
</dbReference>
<dbReference type="AlphaFoldDB" id="T0YHA6"/>
<keyword evidence="1" id="KW-0547">Nucleotide-binding</keyword>
<evidence type="ECO:0000313" key="6">
    <source>
        <dbReference type="EMBL" id="EQD31207.1"/>
    </source>
</evidence>
<evidence type="ECO:0000259" key="5">
    <source>
        <dbReference type="PROSITE" id="PS51194"/>
    </source>
</evidence>
<keyword evidence="3 6" id="KW-0347">Helicase</keyword>
<dbReference type="PANTHER" id="PTHR47959">
    <property type="entry name" value="ATP-DEPENDENT RNA HELICASE RHLE-RELATED"/>
    <property type="match status" value="1"/>
</dbReference>
<dbReference type="SUPFAM" id="SSF52540">
    <property type="entry name" value="P-loop containing nucleoside triphosphate hydrolases"/>
    <property type="match status" value="1"/>
</dbReference>
<evidence type="ECO:0000256" key="3">
    <source>
        <dbReference type="ARBA" id="ARBA00022806"/>
    </source>
</evidence>
<feature type="non-terminal residue" evidence="6">
    <location>
        <position position="1"/>
    </location>
</feature>
<dbReference type="SMART" id="SM00490">
    <property type="entry name" value="HELICc"/>
    <property type="match status" value="1"/>
</dbReference>
<dbReference type="GO" id="GO:0003724">
    <property type="term" value="F:RNA helicase activity"/>
    <property type="evidence" value="ECO:0007669"/>
    <property type="project" value="TreeGrafter"/>
</dbReference>
<name>T0YHA6_9ZZZZ</name>
<protein>
    <submittedName>
        <fullName evidence="6">ATP-dependent RNA helicase</fullName>
    </submittedName>
</protein>
<dbReference type="InterPro" id="IPR027417">
    <property type="entry name" value="P-loop_NTPase"/>
</dbReference>
<comment type="caution">
    <text evidence="6">The sequence shown here is derived from an EMBL/GenBank/DDBJ whole genome shotgun (WGS) entry which is preliminary data.</text>
</comment>
<dbReference type="InterPro" id="IPR001650">
    <property type="entry name" value="Helicase_C-like"/>
</dbReference>